<feature type="transmembrane region" description="Helical" evidence="1">
    <location>
        <begin position="52"/>
        <end position="70"/>
    </location>
</feature>
<dbReference type="OrthoDB" id="165756at2"/>
<evidence type="ECO:0000256" key="1">
    <source>
        <dbReference type="SAM" id="Phobius"/>
    </source>
</evidence>
<evidence type="ECO:0008006" key="4">
    <source>
        <dbReference type="Google" id="ProtNLM"/>
    </source>
</evidence>
<feature type="transmembrane region" description="Helical" evidence="1">
    <location>
        <begin position="12"/>
        <end position="32"/>
    </location>
</feature>
<dbReference type="AlphaFoldDB" id="A0A402AZU1"/>
<protein>
    <recommendedName>
        <fullName evidence="4">DUF3325 domain-containing protein</fullName>
    </recommendedName>
</protein>
<keyword evidence="3" id="KW-1185">Reference proteome</keyword>
<dbReference type="EMBL" id="BIFT01000001">
    <property type="protein sequence ID" value="GCE24595.1"/>
    <property type="molecule type" value="Genomic_DNA"/>
</dbReference>
<dbReference type="RefSeq" id="WP_126625291.1">
    <property type="nucleotide sequence ID" value="NZ_BIFT01000001.1"/>
</dbReference>
<keyword evidence="1" id="KW-0472">Membrane</keyword>
<sequence>MSTWWLANCLMLFGILGLIFLSIASIRIFWYYRDCRPGSFRWHIRNHYLKQIAAVACLFCLAMAASYSLLWQAWAILYIIISFKIGTWWLRLTIDQRS</sequence>
<evidence type="ECO:0000313" key="3">
    <source>
        <dbReference type="Proteomes" id="UP000287171"/>
    </source>
</evidence>
<keyword evidence="1" id="KW-0812">Transmembrane</keyword>
<gene>
    <name evidence="2" type="ORF">KDA_00790</name>
</gene>
<comment type="caution">
    <text evidence="2">The sequence shown here is derived from an EMBL/GenBank/DDBJ whole genome shotgun (WGS) entry which is preliminary data.</text>
</comment>
<proteinExistence type="predicted"/>
<name>A0A402AZU1_9CHLR</name>
<feature type="transmembrane region" description="Helical" evidence="1">
    <location>
        <begin position="76"/>
        <end position="94"/>
    </location>
</feature>
<accession>A0A402AZU1</accession>
<dbReference type="Proteomes" id="UP000287171">
    <property type="component" value="Unassembled WGS sequence"/>
</dbReference>
<organism evidence="2 3">
    <name type="scientific">Dictyobacter alpinus</name>
    <dbReference type="NCBI Taxonomy" id="2014873"/>
    <lineage>
        <taxon>Bacteria</taxon>
        <taxon>Bacillati</taxon>
        <taxon>Chloroflexota</taxon>
        <taxon>Ktedonobacteria</taxon>
        <taxon>Ktedonobacterales</taxon>
        <taxon>Dictyobacteraceae</taxon>
        <taxon>Dictyobacter</taxon>
    </lineage>
</organism>
<evidence type="ECO:0000313" key="2">
    <source>
        <dbReference type="EMBL" id="GCE24595.1"/>
    </source>
</evidence>
<keyword evidence="1" id="KW-1133">Transmembrane helix</keyword>
<reference evidence="3" key="1">
    <citation type="submission" date="2018-12" db="EMBL/GenBank/DDBJ databases">
        <title>Tengunoibacter tsumagoiensis gen. nov., sp. nov., Dictyobacter kobayashii sp. nov., D. alpinus sp. nov., and D. joshuensis sp. nov. and description of Dictyobacteraceae fam. nov. within the order Ktedonobacterales isolated from Tengu-no-mugimeshi.</title>
        <authorList>
            <person name="Wang C.M."/>
            <person name="Zheng Y."/>
            <person name="Sakai Y."/>
            <person name="Toyoda A."/>
            <person name="Minakuchi Y."/>
            <person name="Abe K."/>
            <person name="Yokota A."/>
            <person name="Yabe S."/>
        </authorList>
    </citation>
    <scope>NUCLEOTIDE SEQUENCE [LARGE SCALE GENOMIC DNA]</scope>
    <source>
        <strain evidence="3">Uno16</strain>
    </source>
</reference>